<feature type="region of interest" description="Disordered" evidence="1">
    <location>
        <begin position="1"/>
        <end position="61"/>
    </location>
</feature>
<reference evidence="2 3" key="1">
    <citation type="submission" date="2017-03" db="EMBL/GenBank/DDBJ databases">
        <title>Genomes of endolithic fungi from Antarctica.</title>
        <authorList>
            <person name="Coleine C."/>
            <person name="Masonjones S."/>
            <person name="Stajich J.E."/>
        </authorList>
    </citation>
    <scope>NUCLEOTIDE SEQUENCE [LARGE SCALE GENOMIC DNA]</scope>
    <source>
        <strain evidence="2 3">CCFEE 5184</strain>
    </source>
</reference>
<gene>
    <name evidence="2" type="ORF">B0A55_05823</name>
</gene>
<feature type="compositionally biased region" description="Polar residues" evidence="1">
    <location>
        <begin position="147"/>
        <end position="156"/>
    </location>
</feature>
<dbReference type="AlphaFoldDB" id="A0A4V6WL01"/>
<name>A0A4V6WL01_9PEZI</name>
<feature type="compositionally biased region" description="Basic residues" evidence="1">
    <location>
        <begin position="1"/>
        <end position="14"/>
    </location>
</feature>
<keyword evidence="3" id="KW-1185">Reference proteome</keyword>
<evidence type="ECO:0000256" key="1">
    <source>
        <dbReference type="SAM" id="MobiDB-lite"/>
    </source>
</evidence>
<protein>
    <submittedName>
        <fullName evidence="2">Uncharacterized protein</fullName>
    </submittedName>
</protein>
<feature type="region of interest" description="Disordered" evidence="1">
    <location>
        <begin position="140"/>
        <end position="200"/>
    </location>
</feature>
<dbReference type="EMBL" id="NAJQ01000408">
    <property type="protein sequence ID" value="TKA70169.1"/>
    <property type="molecule type" value="Genomic_DNA"/>
</dbReference>
<sequence length="281" mass="30237">MFTKHQRSNVRRNKFTTTGTGKKVNVDLAGGRNSHGSRKIAPEADYPEASSSRAPQPRLVPPLEFDGQSLETAARAGQVSLPDDDGAVSYEQRMRAMRRHFASLKPKTIAETESVTAANAQPVTGIRNESTHTAEAQIDAETKLSDLPSNPITSDTAIGPKGAMSNSRAGQHNPLEPSSSIDPKAAPKSKNTSKKLALQSTSKRSAASQCMKWWVVRHAILFTIFDTTSRAVTCAPDAVKAPFGDGWVGSLVSLLAANVLLPLLCGLAHEIVILLDEKWYP</sequence>
<proteinExistence type="predicted"/>
<feature type="region of interest" description="Disordered" evidence="1">
    <location>
        <begin position="113"/>
        <end position="132"/>
    </location>
</feature>
<organism evidence="2 3">
    <name type="scientific">Friedmanniomyces simplex</name>
    <dbReference type="NCBI Taxonomy" id="329884"/>
    <lineage>
        <taxon>Eukaryota</taxon>
        <taxon>Fungi</taxon>
        <taxon>Dikarya</taxon>
        <taxon>Ascomycota</taxon>
        <taxon>Pezizomycotina</taxon>
        <taxon>Dothideomycetes</taxon>
        <taxon>Dothideomycetidae</taxon>
        <taxon>Mycosphaerellales</taxon>
        <taxon>Teratosphaeriaceae</taxon>
        <taxon>Friedmanniomyces</taxon>
    </lineage>
</organism>
<comment type="caution">
    <text evidence="2">The sequence shown here is derived from an EMBL/GenBank/DDBJ whole genome shotgun (WGS) entry which is preliminary data.</text>
</comment>
<evidence type="ECO:0000313" key="3">
    <source>
        <dbReference type="Proteomes" id="UP000309340"/>
    </source>
</evidence>
<evidence type="ECO:0000313" key="2">
    <source>
        <dbReference type="EMBL" id="TKA70169.1"/>
    </source>
</evidence>
<dbReference type="Proteomes" id="UP000309340">
    <property type="component" value="Unassembled WGS sequence"/>
</dbReference>
<accession>A0A4V6WL01</accession>
<feature type="compositionally biased region" description="Polar residues" evidence="1">
    <location>
        <begin position="164"/>
        <end position="181"/>
    </location>
</feature>